<dbReference type="Gene3D" id="6.20.50.20">
    <property type="match status" value="1"/>
</dbReference>
<comment type="catalytic activity">
    <reaction evidence="8">
        <text>Endonucleolytic cleavage of RNA, removing 5'-extranucleotides from tRNA precursor.</text>
        <dbReference type="EC" id="3.1.26.5"/>
    </reaction>
</comment>
<dbReference type="Proteomes" id="UP000600363">
    <property type="component" value="Unassembled WGS sequence"/>
</dbReference>
<gene>
    <name evidence="8" type="primary">rnp4</name>
    <name evidence="9" type="ORF">HA299_05495</name>
</gene>
<dbReference type="GO" id="GO:0004526">
    <property type="term" value="F:ribonuclease P activity"/>
    <property type="evidence" value="ECO:0007669"/>
    <property type="project" value="UniProtKB-UniRule"/>
</dbReference>
<evidence type="ECO:0000256" key="8">
    <source>
        <dbReference type="HAMAP-Rule" id="MF_00757"/>
    </source>
</evidence>
<dbReference type="GO" id="GO:0008270">
    <property type="term" value="F:zinc ion binding"/>
    <property type="evidence" value="ECO:0007669"/>
    <property type="project" value="UniProtKB-UniRule"/>
</dbReference>
<keyword evidence="5 8" id="KW-0255">Endonuclease</keyword>
<comment type="cofactor">
    <cofactor evidence="8">
        <name>Zn(2+)</name>
        <dbReference type="ChEBI" id="CHEBI:29105"/>
    </cofactor>
    <text evidence="8">Binds 1 zinc ion per subunit.</text>
</comment>
<dbReference type="RefSeq" id="WP_042685121.1">
    <property type="nucleotide sequence ID" value="NZ_DUIH01000018.1"/>
</dbReference>
<dbReference type="GO" id="GO:0030677">
    <property type="term" value="C:ribonuclease P complex"/>
    <property type="evidence" value="ECO:0007669"/>
    <property type="project" value="UniProtKB-UniRule"/>
</dbReference>
<evidence type="ECO:0000256" key="7">
    <source>
        <dbReference type="ARBA" id="ARBA00022833"/>
    </source>
</evidence>
<comment type="function">
    <text evidence="8">Part of ribonuclease P, a protein complex that generates mature tRNA molecules by cleaving their 5'-ends.</text>
</comment>
<evidence type="ECO:0000313" key="10">
    <source>
        <dbReference type="Proteomes" id="UP000600363"/>
    </source>
</evidence>
<comment type="subunit">
    <text evidence="8">Consists of a catalytic RNA component and at least 4-5 protein subunits.</text>
</comment>
<evidence type="ECO:0000256" key="3">
    <source>
        <dbReference type="ARBA" id="ARBA00022722"/>
    </source>
</evidence>
<feature type="binding site" evidence="8">
    <location>
        <position position="59"/>
    </location>
    <ligand>
        <name>Zn(2+)</name>
        <dbReference type="ChEBI" id="CHEBI:29105"/>
    </ligand>
</feature>
<dbReference type="GO" id="GO:0005737">
    <property type="term" value="C:cytoplasm"/>
    <property type="evidence" value="ECO:0007669"/>
    <property type="project" value="UniProtKB-SubCell"/>
</dbReference>
<dbReference type="AlphaFoldDB" id="A0A832RX86"/>
<evidence type="ECO:0000256" key="1">
    <source>
        <dbReference type="ARBA" id="ARBA00022490"/>
    </source>
</evidence>
<evidence type="ECO:0000256" key="6">
    <source>
        <dbReference type="ARBA" id="ARBA00022801"/>
    </source>
</evidence>
<dbReference type="Pfam" id="PF04032">
    <property type="entry name" value="Rpr2"/>
    <property type="match status" value="1"/>
</dbReference>
<dbReference type="PANTHER" id="PTHR14742">
    <property type="entry name" value="RIBONUCLEASE P SUBUNIT P21"/>
    <property type="match status" value="1"/>
</dbReference>
<sequence>MSARRRTRIAKERIERLFELAEREFRHDPELSHTWLELARRISMRTRVRIPRELKRRMCRSCHRLLVPGRSARVRLKKGRVCITCLACGRVMRYPYDRDINTKDDERKGRCSLE</sequence>
<keyword evidence="4 8" id="KW-0479">Metal-binding</keyword>
<protein>
    <recommendedName>
        <fullName evidence="8">Ribonuclease P protein component 4</fullName>
        <shortName evidence="8">RNase P component 4</shortName>
        <ecNumber evidence="8">3.1.26.5</ecNumber>
    </recommendedName>
    <alternativeName>
        <fullName evidence="8">Rpp21</fullName>
    </alternativeName>
</protein>
<evidence type="ECO:0000313" key="9">
    <source>
        <dbReference type="EMBL" id="HIH70046.1"/>
    </source>
</evidence>
<name>A0A832RX86_9EURY</name>
<proteinExistence type="inferred from homology"/>
<feature type="binding site" evidence="8">
    <location>
        <position position="62"/>
    </location>
    <ligand>
        <name>Zn(2+)</name>
        <dbReference type="ChEBI" id="CHEBI:29105"/>
    </ligand>
</feature>
<dbReference type="HAMAP" id="MF_00757">
    <property type="entry name" value="RNase_P_4"/>
    <property type="match status" value="1"/>
</dbReference>
<accession>A0A832RX86</accession>
<keyword evidence="6 8" id="KW-0378">Hydrolase</keyword>
<evidence type="ECO:0000256" key="2">
    <source>
        <dbReference type="ARBA" id="ARBA00022694"/>
    </source>
</evidence>
<comment type="subcellular location">
    <subcellularLocation>
        <location evidence="8">Cytoplasm</location>
    </subcellularLocation>
</comment>
<evidence type="ECO:0000256" key="4">
    <source>
        <dbReference type="ARBA" id="ARBA00022723"/>
    </source>
</evidence>
<keyword evidence="3 8" id="KW-0540">Nuclease</keyword>
<keyword evidence="1 8" id="KW-0963">Cytoplasm</keyword>
<comment type="caution">
    <text evidence="9">The sequence shown here is derived from an EMBL/GenBank/DDBJ whole genome shotgun (WGS) entry which is preliminary data.</text>
</comment>
<dbReference type="InterPro" id="IPR007175">
    <property type="entry name" value="Rpr2/Snm1/Rpp21"/>
</dbReference>
<keyword evidence="2 8" id="KW-0819">tRNA processing</keyword>
<dbReference type="InterPro" id="IPR016432">
    <property type="entry name" value="RNP4"/>
</dbReference>
<dbReference type="EMBL" id="DUIH01000018">
    <property type="protein sequence ID" value="HIH70046.1"/>
    <property type="molecule type" value="Genomic_DNA"/>
</dbReference>
<feature type="binding site" evidence="8">
    <location>
        <position position="85"/>
    </location>
    <ligand>
        <name>Zn(2+)</name>
        <dbReference type="ChEBI" id="CHEBI:29105"/>
    </ligand>
</feature>
<dbReference type="Gene3D" id="1.20.5.420">
    <property type="entry name" value="Immunoglobulin FC, subunit C"/>
    <property type="match status" value="1"/>
</dbReference>
<comment type="similarity">
    <text evidence="8">Belongs to the eukaryotic/archaeal RNase P protein component 4 family.</text>
</comment>
<dbReference type="GO" id="GO:0001682">
    <property type="term" value="P:tRNA 5'-leader removal"/>
    <property type="evidence" value="ECO:0007669"/>
    <property type="project" value="UniProtKB-UniRule"/>
</dbReference>
<dbReference type="PIRSF" id="PIRSF004878">
    <property type="entry name" value="RNase_P_4"/>
    <property type="match status" value="1"/>
</dbReference>
<reference evidence="9" key="1">
    <citation type="journal article" date="2020" name="bioRxiv">
        <title>A rank-normalized archaeal taxonomy based on genome phylogeny resolves widespread incomplete and uneven classifications.</title>
        <authorList>
            <person name="Rinke C."/>
            <person name="Chuvochina M."/>
            <person name="Mussig A.J."/>
            <person name="Chaumeil P.-A."/>
            <person name="Waite D.W."/>
            <person name="Whitman W.B."/>
            <person name="Parks D.H."/>
            <person name="Hugenholtz P."/>
        </authorList>
    </citation>
    <scope>NUCLEOTIDE SEQUENCE</scope>
    <source>
        <strain evidence="9">UBA12518</strain>
    </source>
</reference>
<organism evidence="9 10">
    <name type="scientific">Methermicoccus shengliensis</name>
    <dbReference type="NCBI Taxonomy" id="660064"/>
    <lineage>
        <taxon>Archaea</taxon>
        <taxon>Methanobacteriati</taxon>
        <taxon>Methanobacteriota</taxon>
        <taxon>Stenosarchaea group</taxon>
        <taxon>Methanomicrobia</taxon>
        <taxon>Methanosarcinales</taxon>
        <taxon>Methermicoccaceae</taxon>
        <taxon>Methermicoccus</taxon>
    </lineage>
</organism>
<feature type="binding site" evidence="8">
    <location>
        <position position="88"/>
    </location>
    <ligand>
        <name>Zn(2+)</name>
        <dbReference type="ChEBI" id="CHEBI:29105"/>
    </ligand>
</feature>
<dbReference type="PANTHER" id="PTHR14742:SF0">
    <property type="entry name" value="RIBONUCLEASE P PROTEIN SUBUNIT P21"/>
    <property type="match status" value="1"/>
</dbReference>
<dbReference type="EC" id="3.1.26.5" evidence="8"/>
<keyword evidence="7 8" id="KW-0862">Zinc</keyword>
<evidence type="ECO:0000256" key="5">
    <source>
        <dbReference type="ARBA" id="ARBA00022759"/>
    </source>
</evidence>